<keyword evidence="11 19" id="KW-0460">Magnesium</keyword>
<evidence type="ECO:0000256" key="5">
    <source>
        <dbReference type="ARBA" id="ARBA00013200"/>
    </source>
</evidence>
<dbReference type="Pfam" id="PF02654">
    <property type="entry name" value="CobS"/>
    <property type="match status" value="1"/>
</dbReference>
<organism evidence="20 21">
    <name type="scientific">Marinobacter nitratireducens</name>
    <dbReference type="NCBI Taxonomy" id="1137280"/>
    <lineage>
        <taxon>Bacteria</taxon>
        <taxon>Pseudomonadati</taxon>
        <taxon>Pseudomonadota</taxon>
        <taxon>Gammaproteobacteria</taxon>
        <taxon>Pseudomonadales</taxon>
        <taxon>Marinobacteraceae</taxon>
        <taxon>Marinobacter</taxon>
    </lineage>
</organism>
<feature type="transmembrane region" description="Helical" evidence="19">
    <location>
        <begin position="12"/>
        <end position="29"/>
    </location>
</feature>
<evidence type="ECO:0000256" key="15">
    <source>
        <dbReference type="ARBA" id="ARBA00032605"/>
    </source>
</evidence>
<evidence type="ECO:0000256" key="6">
    <source>
        <dbReference type="ARBA" id="ARBA00015850"/>
    </source>
</evidence>
<dbReference type="PANTHER" id="PTHR34148">
    <property type="entry name" value="ADENOSYLCOBINAMIDE-GDP RIBAZOLETRANSFERASE"/>
    <property type="match status" value="1"/>
</dbReference>
<comment type="similarity">
    <text evidence="4 19">Belongs to the CobS family.</text>
</comment>
<dbReference type="PATRIC" id="fig|1137280.3.peg.3037"/>
<dbReference type="GO" id="GO:0005886">
    <property type="term" value="C:plasma membrane"/>
    <property type="evidence" value="ECO:0007669"/>
    <property type="project" value="UniProtKB-SubCell"/>
</dbReference>
<feature type="transmembrane region" description="Helical" evidence="19">
    <location>
        <begin position="187"/>
        <end position="203"/>
    </location>
</feature>
<dbReference type="EMBL" id="ANIE01000009">
    <property type="protein sequence ID" value="KEF30045.1"/>
    <property type="molecule type" value="Genomic_DNA"/>
</dbReference>
<comment type="cofactor">
    <cofactor evidence="1 19">
        <name>Mg(2+)</name>
        <dbReference type="ChEBI" id="CHEBI:18420"/>
    </cofactor>
</comment>
<dbReference type="GO" id="GO:0008818">
    <property type="term" value="F:cobalamin 5'-phosphate synthase activity"/>
    <property type="evidence" value="ECO:0007669"/>
    <property type="project" value="UniProtKB-UniRule"/>
</dbReference>
<evidence type="ECO:0000256" key="2">
    <source>
        <dbReference type="ARBA" id="ARBA00004651"/>
    </source>
</evidence>
<evidence type="ECO:0000256" key="18">
    <source>
        <dbReference type="ARBA" id="ARBA00049504"/>
    </source>
</evidence>
<evidence type="ECO:0000256" key="9">
    <source>
        <dbReference type="ARBA" id="ARBA00022679"/>
    </source>
</evidence>
<feature type="transmembrane region" description="Helical" evidence="19">
    <location>
        <begin position="209"/>
        <end position="226"/>
    </location>
</feature>
<dbReference type="NCBIfam" id="TIGR00317">
    <property type="entry name" value="cobS"/>
    <property type="match status" value="1"/>
</dbReference>
<dbReference type="UniPathway" id="UPA00148">
    <property type="reaction ID" value="UER00238"/>
</dbReference>
<sequence>MSAQSNRLQQEWQAFWLALGFLTRIPMLVKIDYSQRLMNQSSVYFPLVGLILGALYAALFSITELVWSPLAGILLVISFHLWITGAFHEDGLADSVDALGGGYTVTKKLEIMKDSRIGTYGTVALIMALGLKAAFLLDTQHTWLALLVAPAISRLTPLLLMGFLPYVTDPDKSKSKPVADGFCHQRLTWAGGFVLLLTLMAALPVRGLLPCALFATLIVALGWGLYLKKQLGGYTGDALGASVVLSELALLAGISALNPASLALP</sequence>
<evidence type="ECO:0000256" key="8">
    <source>
        <dbReference type="ARBA" id="ARBA00022573"/>
    </source>
</evidence>
<keyword evidence="10 19" id="KW-0812">Transmembrane</keyword>
<dbReference type="Proteomes" id="UP000035057">
    <property type="component" value="Unassembled WGS sequence"/>
</dbReference>
<keyword evidence="9 19" id="KW-0808">Transferase</keyword>
<protein>
    <recommendedName>
        <fullName evidence="6 19">Adenosylcobinamide-GDP ribazoletransferase</fullName>
        <ecNumber evidence="5 19">2.7.8.26</ecNumber>
    </recommendedName>
    <alternativeName>
        <fullName evidence="16 19">Cobalamin synthase</fullName>
    </alternativeName>
    <alternativeName>
        <fullName evidence="15 19">Cobalamin-5'-phosphate synthase</fullName>
    </alternativeName>
</protein>
<comment type="pathway">
    <text evidence="3 19">Cofactor biosynthesis; adenosylcobalamin biosynthesis; adenosylcobalamin from cob(II)yrinate a,c-diamide: step 7/7.</text>
</comment>
<evidence type="ECO:0000256" key="7">
    <source>
        <dbReference type="ARBA" id="ARBA00022475"/>
    </source>
</evidence>
<accession>A0A072NAH7</accession>
<evidence type="ECO:0000256" key="4">
    <source>
        <dbReference type="ARBA" id="ARBA00010561"/>
    </source>
</evidence>
<keyword evidence="7 19" id="KW-1003">Cell membrane</keyword>
<comment type="catalytic activity">
    <reaction evidence="17 19">
        <text>alpha-ribazole + adenosylcob(III)inamide-GDP = adenosylcob(III)alamin + GMP + H(+)</text>
        <dbReference type="Rhea" id="RHEA:16049"/>
        <dbReference type="ChEBI" id="CHEBI:10329"/>
        <dbReference type="ChEBI" id="CHEBI:15378"/>
        <dbReference type="ChEBI" id="CHEBI:18408"/>
        <dbReference type="ChEBI" id="CHEBI:58115"/>
        <dbReference type="ChEBI" id="CHEBI:60487"/>
        <dbReference type="EC" id="2.7.8.26"/>
    </reaction>
</comment>
<dbReference type="HAMAP" id="MF_00719">
    <property type="entry name" value="CobS"/>
    <property type="match status" value="1"/>
</dbReference>
<evidence type="ECO:0000256" key="17">
    <source>
        <dbReference type="ARBA" id="ARBA00048623"/>
    </source>
</evidence>
<keyword evidence="8 19" id="KW-0169">Cobalamin biosynthesis</keyword>
<dbReference type="GO" id="GO:0009236">
    <property type="term" value="P:cobalamin biosynthetic process"/>
    <property type="evidence" value="ECO:0007669"/>
    <property type="project" value="UniProtKB-UniRule"/>
</dbReference>
<dbReference type="STRING" id="1137280.D777_03221"/>
<dbReference type="RefSeq" id="WP_036133915.1">
    <property type="nucleotide sequence ID" value="NZ_ANIE01000009.1"/>
</dbReference>
<comment type="function">
    <text evidence="14 19">Joins adenosylcobinamide-GDP and alpha-ribazole to generate adenosylcobalamin (Ado-cobalamin). Also synthesizes adenosylcobalamin 5'-phosphate from adenosylcobinamide-GDP and alpha-ribazole 5'-phosphate.</text>
</comment>
<evidence type="ECO:0000256" key="14">
    <source>
        <dbReference type="ARBA" id="ARBA00025228"/>
    </source>
</evidence>
<dbReference type="PANTHER" id="PTHR34148:SF1">
    <property type="entry name" value="ADENOSYLCOBINAMIDE-GDP RIBAZOLETRANSFERASE"/>
    <property type="match status" value="1"/>
</dbReference>
<dbReference type="GO" id="GO:0051073">
    <property type="term" value="F:adenosylcobinamide-GDP ribazoletransferase activity"/>
    <property type="evidence" value="ECO:0007669"/>
    <property type="project" value="UniProtKB-UniRule"/>
</dbReference>
<keyword evidence="13 19" id="KW-0472">Membrane</keyword>
<evidence type="ECO:0000256" key="13">
    <source>
        <dbReference type="ARBA" id="ARBA00023136"/>
    </source>
</evidence>
<feature type="transmembrane region" description="Helical" evidence="19">
    <location>
        <begin position="41"/>
        <end position="59"/>
    </location>
</feature>
<evidence type="ECO:0000256" key="16">
    <source>
        <dbReference type="ARBA" id="ARBA00032853"/>
    </source>
</evidence>
<feature type="transmembrane region" description="Helical" evidence="19">
    <location>
        <begin position="65"/>
        <end position="83"/>
    </location>
</feature>
<dbReference type="InterPro" id="IPR003805">
    <property type="entry name" value="CobS"/>
</dbReference>
<dbReference type="OrthoDB" id="9794626at2"/>
<keyword evidence="21" id="KW-1185">Reference proteome</keyword>
<evidence type="ECO:0000256" key="12">
    <source>
        <dbReference type="ARBA" id="ARBA00022989"/>
    </source>
</evidence>
<dbReference type="EC" id="2.7.8.26" evidence="5 19"/>
<reference evidence="20 21" key="1">
    <citation type="submission" date="2012-12" db="EMBL/GenBank/DDBJ databases">
        <title>Genome assembly of Marinobacter sp. AK21.</title>
        <authorList>
            <person name="Khatri I."/>
            <person name="Kumar R."/>
            <person name="Vaidya B."/>
            <person name="Subramanian S."/>
            <person name="Pinnaka A."/>
        </authorList>
    </citation>
    <scope>NUCLEOTIDE SEQUENCE [LARGE SCALE GENOMIC DNA]</scope>
    <source>
        <strain evidence="20 21">AK21</strain>
    </source>
</reference>
<evidence type="ECO:0000313" key="20">
    <source>
        <dbReference type="EMBL" id="KEF30045.1"/>
    </source>
</evidence>
<comment type="subcellular location">
    <subcellularLocation>
        <location evidence="2 19">Cell membrane</location>
        <topology evidence="2 19">Multi-pass membrane protein</topology>
    </subcellularLocation>
</comment>
<keyword evidence="12 19" id="KW-1133">Transmembrane helix</keyword>
<feature type="transmembrane region" description="Helical" evidence="19">
    <location>
        <begin position="238"/>
        <end position="257"/>
    </location>
</feature>
<evidence type="ECO:0000256" key="11">
    <source>
        <dbReference type="ARBA" id="ARBA00022842"/>
    </source>
</evidence>
<gene>
    <name evidence="19" type="primary">cobS</name>
    <name evidence="20" type="ORF">D777_03221</name>
</gene>
<comment type="catalytic activity">
    <reaction evidence="18 19">
        <text>alpha-ribazole 5'-phosphate + adenosylcob(III)inamide-GDP = adenosylcob(III)alamin 5'-phosphate + GMP + H(+)</text>
        <dbReference type="Rhea" id="RHEA:23560"/>
        <dbReference type="ChEBI" id="CHEBI:15378"/>
        <dbReference type="ChEBI" id="CHEBI:57918"/>
        <dbReference type="ChEBI" id="CHEBI:58115"/>
        <dbReference type="ChEBI" id="CHEBI:60487"/>
        <dbReference type="ChEBI" id="CHEBI:60493"/>
        <dbReference type="EC" id="2.7.8.26"/>
    </reaction>
</comment>
<dbReference type="AlphaFoldDB" id="A0A072NAH7"/>
<name>A0A072NAH7_9GAMM</name>
<evidence type="ECO:0000256" key="10">
    <source>
        <dbReference type="ARBA" id="ARBA00022692"/>
    </source>
</evidence>
<evidence type="ECO:0000256" key="19">
    <source>
        <dbReference type="HAMAP-Rule" id="MF_00719"/>
    </source>
</evidence>
<evidence type="ECO:0000256" key="3">
    <source>
        <dbReference type="ARBA" id="ARBA00004663"/>
    </source>
</evidence>
<comment type="caution">
    <text evidence="20">The sequence shown here is derived from an EMBL/GenBank/DDBJ whole genome shotgun (WGS) entry which is preliminary data.</text>
</comment>
<proteinExistence type="inferred from homology"/>
<feature type="transmembrane region" description="Helical" evidence="19">
    <location>
        <begin position="143"/>
        <end position="167"/>
    </location>
</feature>
<evidence type="ECO:0000313" key="21">
    <source>
        <dbReference type="Proteomes" id="UP000035057"/>
    </source>
</evidence>
<evidence type="ECO:0000256" key="1">
    <source>
        <dbReference type="ARBA" id="ARBA00001946"/>
    </source>
</evidence>
<feature type="transmembrane region" description="Helical" evidence="19">
    <location>
        <begin position="117"/>
        <end position="137"/>
    </location>
</feature>